<dbReference type="RefSeq" id="WP_131552901.1">
    <property type="nucleotide sequence ID" value="NZ_SJSK01000002.1"/>
</dbReference>
<evidence type="ECO:0000313" key="3">
    <source>
        <dbReference type="Proteomes" id="UP000292884"/>
    </source>
</evidence>
<gene>
    <name evidence="2" type="ORF">EZ428_09470</name>
</gene>
<dbReference type="PANTHER" id="PTHR33990:SF1">
    <property type="entry name" value="PROTEIN YJDN"/>
    <property type="match status" value="1"/>
</dbReference>
<dbReference type="PANTHER" id="PTHR33990">
    <property type="entry name" value="PROTEIN YJDN-RELATED"/>
    <property type="match status" value="1"/>
</dbReference>
<evidence type="ECO:0000313" key="2">
    <source>
        <dbReference type="EMBL" id="TCC91960.1"/>
    </source>
</evidence>
<dbReference type="InterPro" id="IPR004360">
    <property type="entry name" value="Glyas_Fos-R_dOase_dom"/>
</dbReference>
<keyword evidence="3" id="KW-1185">Reference proteome</keyword>
<proteinExistence type="predicted"/>
<dbReference type="CDD" id="cd06588">
    <property type="entry name" value="PhnB_like"/>
    <property type="match status" value="1"/>
</dbReference>
<dbReference type="EMBL" id="SJSK01000002">
    <property type="protein sequence ID" value="TCC91960.1"/>
    <property type="molecule type" value="Genomic_DNA"/>
</dbReference>
<sequence>MVVNPYVNFNGNTEEVFNFYKSIFGGEFAFLQRYKDIPKEDNTEGCVDEVPDAEGNKIMHISLNIGSTMLMGTDVPSNMEQVKSGTNLSLCISVDSRADADRIFAGLAEGGKAQMPLQDMFWGDYYGMLTDKYAVQWMISFNPANDGKNDKA</sequence>
<protein>
    <submittedName>
        <fullName evidence="2">VOC family protein</fullName>
    </submittedName>
</protein>
<dbReference type="InterPro" id="IPR028973">
    <property type="entry name" value="PhnB-like"/>
</dbReference>
<dbReference type="Proteomes" id="UP000292884">
    <property type="component" value="Unassembled WGS sequence"/>
</dbReference>
<evidence type="ECO:0000259" key="1">
    <source>
        <dbReference type="Pfam" id="PF00903"/>
    </source>
</evidence>
<dbReference type="InterPro" id="IPR029068">
    <property type="entry name" value="Glyas_Bleomycin-R_OHBP_Dase"/>
</dbReference>
<dbReference type="SUPFAM" id="SSF54593">
    <property type="entry name" value="Glyoxalase/Bleomycin resistance protein/Dihydroxybiphenyl dioxygenase"/>
    <property type="match status" value="1"/>
</dbReference>
<accession>A0A4R0MXJ5</accession>
<feature type="domain" description="Glyoxalase/fosfomycin resistance/dioxygenase" evidence="1">
    <location>
        <begin position="9"/>
        <end position="138"/>
    </location>
</feature>
<dbReference type="AlphaFoldDB" id="A0A4R0MXJ5"/>
<dbReference type="Pfam" id="PF00903">
    <property type="entry name" value="Glyoxalase"/>
    <property type="match status" value="1"/>
</dbReference>
<dbReference type="OrthoDB" id="9795306at2"/>
<comment type="caution">
    <text evidence="2">The sequence shown here is derived from an EMBL/GenBank/DDBJ whole genome shotgun (WGS) entry which is preliminary data.</text>
</comment>
<dbReference type="Gene3D" id="3.10.180.10">
    <property type="entry name" value="2,3-Dihydroxybiphenyl 1,2-Dioxygenase, domain 1"/>
    <property type="match status" value="1"/>
</dbReference>
<reference evidence="2 3" key="1">
    <citation type="submission" date="2019-02" db="EMBL/GenBank/DDBJ databases">
        <title>Pedobacter sp. RP-1-13 sp. nov., isolated from Arctic soil.</title>
        <authorList>
            <person name="Dahal R.H."/>
        </authorList>
    </citation>
    <scope>NUCLEOTIDE SEQUENCE [LARGE SCALE GENOMIC DNA]</scope>
    <source>
        <strain evidence="2 3">RP-1-13</strain>
    </source>
</reference>
<name>A0A4R0MXJ5_9SPHI</name>
<organism evidence="2 3">
    <name type="scientific">Pedobacter frigiditerrae</name>
    <dbReference type="NCBI Taxonomy" id="2530452"/>
    <lineage>
        <taxon>Bacteria</taxon>
        <taxon>Pseudomonadati</taxon>
        <taxon>Bacteroidota</taxon>
        <taxon>Sphingobacteriia</taxon>
        <taxon>Sphingobacteriales</taxon>
        <taxon>Sphingobacteriaceae</taxon>
        <taxon>Pedobacter</taxon>
    </lineage>
</organism>